<dbReference type="RefSeq" id="WP_093097558.1">
    <property type="nucleotide sequence ID" value="NZ_FNGK01000001.1"/>
</dbReference>
<evidence type="ECO:0000256" key="2">
    <source>
        <dbReference type="SAM" id="MobiDB-lite"/>
    </source>
</evidence>
<dbReference type="Proteomes" id="UP000215355">
    <property type="component" value="Chromosome 1"/>
</dbReference>
<name>A0AAJ5C0T9_9SPHI</name>
<feature type="region of interest" description="Disordered" evidence="2">
    <location>
        <begin position="168"/>
        <end position="191"/>
    </location>
</feature>
<dbReference type="NCBIfam" id="TIGR03741">
    <property type="entry name" value="PRTRC_E"/>
    <property type="match status" value="1"/>
</dbReference>
<organism evidence="4 5">
    <name type="scientific">Sphingobacterium mizutaii</name>
    <dbReference type="NCBI Taxonomy" id="1010"/>
    <lineage>
        <taxon>Bacteria</taxon>
        <taxon>Pseudomonadati</taxon>
        <taxon>Bacteroidota</taxon>
        <taxon>Sphingobacteriia</taxon>
        <taxon>Sphingobacteriales</taxon>
        <taxon>Sphingobacteriaceae</taxon>
        <taxon>Sphingobacterium</taxon>
    </lineage>
</organism>
<sequence>MSNFFTQLKSVIGQAELQINIKSKGEELTVMINPKSTASDPALQNIQPLILSGTPEELDEGFIKGVSEPLGRVTGLMTNIEEFEKSASKADEESKVKKAAEEKLKKQQEAESKKINDLIKKAEDLISGKKESQALDIFRQALAIKNDEKLKKRIADLEAKLSQGSLLFMEPISEGERSQYQEESSDHGEEE</sequence>
<evidence type="ECO:0000313" key="5">
    <source>
        <dbReference type="Proteomes" id="UP000215355"/>
    </source>
</evidence>
<feature type="coiled-coil region" evidence="1">
    <location>
        <begin position="89"/>
        <end position="125"/>
    </location>
</feature>
<accession>A0AAJ5C0T9</accession>
<proteinExistence type="predicted"/>
<dbReference type="Pfam" id="PF19556">
    <property type="entry name" value="PRTRC_E"/>
    <property type="match status" value="1"/>
</dbReference>
<keyword evidence="1" id="KW-0175">Coiled coil</keyword>
<protein>
    <submittedName>
        <fullName evidence="4">PRTRC system protein E</fullName>
    </submittedName>
</protein>
<evidence type="ECO:0000259" key="3">
    <source>
        <dbReference type="Pfam" id="PF19556"/>
    </source>
</evidence>
<feature type="domain" description="ParB-related ThiF-related cassette protein E" evidence="3">
    <location>
        <begin position="1"/>
        <end position="169"/>
    </location>
</feature>
<dbReference type="InterPro" id="IPR022273">
    <property type="entry name" value="PRTRC_protein-E"/>
</dbReference>
<reference evidence="4 5" key="1">
    <citation type="submission" date="2017-06" db="EMBL/GenBank/DDBJ databases">
        <authorList>
            <consortium name="Pathogen Informatics"/>
        </authorList>
    </citation>
    <scope>NUCLEOTIDE SEQUENCE [LARGE SCALE GENOMIC DNA]</scope>
    <source>
        <strain evidence="4 5">NCTC12149</strain>
    </source>
</reference>
<dbReference type="EMBL" id="LT906468">
    <property type="protein sequence ID" value="SNV52237.1"/>
    <property type="molecule type" value="Genomic_DNA"/>
</dbReference>
<evidence type="ECO:0000256" key="1">
    <source>
        <dbReference type="SAM" id="Coils"/>
    </source>
</evidence>
<gene>
    <name evidence="4" type="ORF">SAMEA4412673_02643</name>
</gene>
<evidence type="ECO:0000313" key="4">
    <source>
        <dbReference type="EMBL" id="SNV52237.1"/>
    </source>
</evidence>
<dbReference type="AlphaFoldDB" id="A0AAJ5C0T9"/>
<feature type="compositionally biased region" description="Basic and acidic residues" evidence="2">
    <location>
        <begin position="174"/>
        <end position="191"/>
    </location>
</feature>
<dbReference type="KEGG" id="smiz:4412673_02643"/>